<accession>A0A6J5LDF9</accession>
<sequence>MRRLLSFDHLESIESLSSLGHKPLHRHKPPHHVHASVAKPPHQVQLGHHTGTLISGAVEVADITSGLNGIAAGTMVLAGSGSVNIARHAYGAGVSISTNDQVGSLCIGVGNDLIFADVVTLADGSAGNYRITQATGQFAGISGTGIFQVTQTDSGYSIAFNPHQ</sequence>
<gene>
    <name evidence="1" type="ORF">UFOVP124_65</name>
</gene>
<protein>
    <submittedName>
        <fullName evidence="1">Uncharacterized protein</fullName>
    </submittedName>
</protein>
<organism evidence="1">
    <name type="scientific">uncultured Caudovirales phage</name>
    <dbReference type="NCBI Taxonomy" id="2100421"/>
    <lineage>
        <taxon>Viruses</taxon>
        <taxon>Duplodnaviria</taxon>
        <taxon>Heunggongvirae</taxon>
        <taxon>Uroviricota</taxon>
        <taxon>Caudoviricetes</taxon>
        <taxon>Peduoviridae</taxon>
        <taxon>Maltschvirus</taxon>
        <taxon>Maltschvirus maltsch</taxon>
    </lineage>
</organism>
<name>A0A6J5LDF9_9CAUD</name>
<proteinExistence type="predicted"/>
<dbReference type="EMBL" id="LR796250">
    <property type="protein sequence ID" value="CAB4131196.1"/>
    <property type="molecule type" value="Genomic_DNA"/>
</dbReference>
<evidence type="ECO:0000313" key="1">
    <source>
        <dbReference type="EMBL" id="CAB4131196.1"/>
    </source>
</evidence>
<reference evidence="1" key="1">
    <citation type="submission" date="2020-04" db="EMBL/GenBank/DDBJ databases">
        <authorList>
            <person name="Chiriac C."/>
            <person name="Salcher M."/>
            <person name="Ghai R."/>
            <person name="Kavagutti S V."/>
        </authorList>
    </citation>
    <scope>NUCLEOTIDE SEQUENCE</scope>
</reference>